<evidence type="ECO:0000313" key="1">
    <source>
        <dbReference type="EMBL" id="MCP2168132.1"/>
    </source>
</evidence>
<keyword evidence="2" id="KW-1185">Reference proteome</keyword>
<protein>
    <submittedName>
        <fullName evidence="1">Uncharacterized protein</fullName>
    </submittedName>
</protein>
<accession>A0AAE3GIP3</accession>
<sequence length="58" mass="6265">MRISYTGPHRAVTVPALGLTAERDRPIEVPDDLAAPLLDQPDWAAVKPAAKDSRKEAS</sequence>
<organism evidence="1 2">
    <name type="scientific">Goodfellowiella coeruleoviolacea</name>
    <dbReference type="NCBI Taxonomy" id="334858"/>
    <lineage>
        <taxon>Bacteria</taxon>
        <taxon>Bacillati</taxon>
        <taxon>Actinomycetota</taxon>
        <taxon>Actinomycetes</taxon>
        <taxon>Pseudonocardiales</taxon>
        <taxon>Pseudonocardiaceae</taxon>
        <taxon>Goodfellowiella</taxon>
    </lineage>
</organism>
<dbReference type="Proteomes" id="UP001206128">
    <property type="component" value="Unassembled WGS sequence"/>
</dbReference>
<evidence type="ECO:0000313" key="2">
    <source>
        <dbReference type="Proteomes" id="UP001206128"/>
    </source>
</evidence>
<dbReference type="EMBL" id="JAMTCK010000012">
    <property type="protein sequence ID" value="MCP2168132.1"/>
    <property type="molecule type" value="Genomic_DNA"/>
</dbReference>
<dbReference type="RefSeq" id="WP_253775670.1">
    <property type="nucleotide sequence ID" value="NZ_JAMTCK010000012.1"/>
</dbReference>
<gene>
    <name evidence="1" type="ORF">LX83_005006</name>
</gene>
<dbReference type="AlphaFoldDB" id="A0AAE3GIP3"/>
<name>A0AAE3GIP3_9PSEU</name>
<reference evidence="1" key="1">
    <citation type="submission" date="2022-06" db="EMBL/GenBank/DDBJ databases">
        <title>Genomic Encyclopedia of Archaeal and Bacterial Type Strains, Phase II (KMG-II): from individual species to whole genera.</title>
        <authorList>
            <person name="Goeker M."/>
        </authorList>
    </citation>
    <scope>NUCLEOTIDE SEQUENCE</scope>
    <source>
        <strain evidence="1">DSM 43935</strain>
    </source>
</reference>
<proteinExistence type="predicted"/>
<comment type="caution">
    <text evidence="1">The sequence shown here is derived from an EMBL/GenBank/DDBJ whole genome shotgun (WGS) entry which is preliminary data.</text>
</comment>